<keyword evidence="2 4" id="KW-0378">Hydrolase</keyword>
<dbReference type="InterPro" id="IPR036962">
    <property type="entry name" value="Glyco_hydro_3_N_sf"/>
</dbReference>
<comment type="similarity">
    <text evidence="1 4">Belongs to the glycosyl hydrolase 3 family.</text>
</comment>
<dbReference type="GO" id="GO:0004553">
    <property type="term" value="F:hydrolase activity, hydrolyzing O-glycosyl compounds"/>
    <property type="evidence" value="ECO:0007669"/>
    <property type="project" value="InterPro"/>
</dbReference>
<dbReference type="InterPro" id="IPR036881">
    <property type="entry name" value="Glyco_hydro_3_C_sf"/>
</dbReference>
<comment type="caution">
    <text evidence="7">The sequence shown here is derived from an EMBL/GenBank/DDBJ whole genome shotgun (WGS) entry which is preliminary data.</text>
</comment>
<dbReference type="Pfam" id="PF00933">
    <property type="entry name" value="Glyco_hydro_3"/>
    <property type="match status" value="1"/>
</dbReference>
<evidence type="ECO:0000313" key="7">
    <source>
        <dbReference type="EMBL" id="OZG59739.1"/>
    </source>
</evidence>
<dbReference type="PANTHER" id="PTHR42715:SF10">
    <property type="entry name" value="BETA-GLUCOSIDASE"/>
    <property type="match status" value="1"/>
</dbReference>
<reference evidence="7 8" key="1">
    <citation type="journal article" date="2017" name="BMC Genomics">
        <title>Comparative genomic and phylogenomic analyses of the Bifidobacteriaceae family.</title>
        <authorList>
            <person name="Lugli G.A."/>
            <person name="Milani C."/>
            <person name="Turroni F."/>
            <person name="Duranti S."/>
            <person name="Mancabelli L."/>
            <person name="Mangifesta M."/>
            <person name="Ferrario C."/>
            <person name="Modesto M."/>
            <person name="Mattarelli P."/>
            <person name="Jiri K."/>
            <person name="van Sinderen D."/>
            <person name="Ventura M."/>
        </authorList>
    </citation>
    <scope>NUCLEOTIDE SEQUENCE [LARGE SCALE GENOMIC DNA]</scope>
    <source>
        <strain evidence="7 8">DSM 28807</strain>
    </source>
</reference>
<feature type="transmembrane region" description="Helical" evidence="5">
    <location>
        <begin position="57"/>
        <end position="79"/>
    </location>
</feature>
<dbReference type="SUPFAM" id="SSF52279">
    <property type="entry name" value="Beta-D-glucan exohydrolase, C-terminal domain"/>
    <property type="match status" value="1"/>
</dbReference>
<dbReference type="Pfam" id="PF01915">
    <property type="entry name" value="Glyco_hydro_3_C"/>
    <property type="match status" value="1"/>
</dbReference>
<dbReference type="PANTHER" id="PTHR42715">
    <property type="entry name" value="BETA-GLUCOSIDASE"/>
    <property type="match status" value="1"/>
</dbReference>
<accession>A0A261FKQ4</accession>
<dbReference type="InterPro" id="IPR017853">
    <property type="entry name" value="GH"/>
</dbReference>
<keyword evidence="3" id="KW-0119">Carbohydrate metabolism</keyword>
<dbReference type="SUPFAM" id="SSF51445">
    <property type="entry name" value="(Trans)glycosidases"/>
    <property type="match status" value="1"/>
</dbReference>
<sequence>MLDINMSDVYAVLDSLIPYLVAIGVFLVLAIVVTVAVNKKTVKNVGVRKLVHSESWLVVLVAVVASVSMMLTGPLATLLTNATATKYELSEATIERTNTQAKQVYDEAVTMLQNNDGNLPMAASRVNVFGWGSTQPVLGGSGSGSMSNEHPMVSLLDGLHNAGFETNTELTDLYTDYRAERPDLNMFYQDWTLPEVPAAQYSDELIQDARDFSDEAIIVLTRFGGENADLPTDMKAEGIVYTNNSEDYEDFEAGESILELSRTERDLLTLVTENFDNVTLVYNGSNALQFDFLDDYPQIKSVLWCPPAGQSGFNSLGEILAGEVNPSGKTADTFLRDVSASPSFNNFGRFAYDNVDDLAATFTFAGNEGRTTPTFVNYNEGIYVGYKFYETAADEGLIDYDATVQFPFGYGLSYTTFEQEMGDVTYSGGTVSFDVTVTNTGDTAGKEVVEVYYNPPYTNGGIEKATANLVEFDKTDLLEPGESQTVSIEFEDDDMASYDSENAEAYVLEAGDYVVSINSDSHTVIDEQTVTVDETITYDSESNTHDGDEVVATNQFDYAAGDVTYLSRADGFANYAEAVAAPASLSMSEEAKATFTNNANYDPADYNDDSDEMPTTGADNGVQLYELRDKDYDDPLWEDLLDQLTVDEMDNLIAMGGYGTRAIDSIGKVELTDLDGPASFVNNFTGVSSIAFPSSVAFACTWNEDLATEFGEAIGDMAREMHVTGWYAPAMNIHRSPFSGRNFEYFSEDSLLSGVMAANEVAGARSKGVYSFIKHFALNDQEANRTQMLCTWSNEQAIREIYLKPFEMAVKDGGAQAVMSAYNYIGTTYAGASPNLLNTVLRDEWGFRGFVLTDYFGGYGYQNADQEIRNGGDAMLATMELTNHVTDTSATSVQAMRTAAHNILYTTANGWQYADGEPETTTPIWRTAMYVAWGVTAVLFLGLSALAIKKFLDRKKAATIEVQA</sequence>
<evidence type="ECO:0000256" key="4">
    <source>
        <dbReference type="RuleBase" id="RU361161"/>
    </source>
</evidence>
<evidence type="ECO:0000313" key="8">
    <source>
        <dbReference type="Proteomes" id="UP000216352"/>
    </source>
</evidence>
<dbReference type="Proteomes" id="UP000216352">
    <property type="component" value="Unassembled WGS sequence"/>
</dbReference>
<dbReference type="InterPro" id="IPR002772">
    <property type="entry name" value="Glyco_hydro_3_C"/>
</dbReference>
<dbReference type="InterPro" id="IPR050288">
    <property type="entry name" value="Cellulose_deg_GH3"/>
</dbReference>
<dbReference type="InterPro" id="IPR013783">
    <property type="entry name" value="Ig-like_fold"/>
</dbReference>
<proteinExistence type="inferred from homology"/>
<evidence type="ECO:0000256" key="3">
    <source>
        <dbReference type="ARBA" id="ARBA00023277"/>
    </source>
</evidence>
<keyword evidence="8" id="KW-1185">Reference proteome</keyword>
<dbReference type="InterPro" id="IPR001764">
    <property type="entry name" value="Glyco_hydro_3_N"/>
</dbReference>
<dbReference type="SMART" id="SM01217">
    <property type="entry name" value="Fn3_like"/>
    <property type="match status" value="1"/>
</dbReference>
<feature type="transmembrane region" description="Helical" evidence="5">
    <location>
        <begin position="928"/>
        <end position="948"/>
    </location>
</feature>
<dbReference type="AlphaFoldDB" id="A0A261FKQ4"/>
<keyword evidence="5" id="KW-0472">Membrane</keyword>
<dbReference type="Gene3D" id="3.40.50.1700">
    <property type="entry name" value="Glycoside hydrolase family 3 C-terminal domain"/>
    <property type="match status" value="1"/>
</dbReference>
<dbReference type="PRINTS" id="PR00133">
    <property type="entry name" value="GLHYDRLASE3"/>
</dbReference>
<keyword evidence="5" id="KW-1133">Transmembrane helix</keyword>
<dbReference type="EMBL" id="MWWX01000020">
    <property type="protein sequence ID" value="OZG59739.1"/>
    <property type="molecule type" value="Genomic_DNA"/>
</dbReference>
<evidence type="ECO:0000259" key="6">
    <source>
        <dbReference type="SMART" id="SM01217"/>
    </source>
</evidence>
<dbReference type="GO" id="GO:0005975">
    <property type="term" value="P:carbohydrate metabolic process"/>
    <property type="evidence" value="ECO:0007669"/>
    <property type="project" value="InterPro"/>
</dbReference>
<dbReference type="STRING" id="1603886.GCA_001895165_02316"/>
<dbReference type="PROSITE" id="PS00775">
    <property type="entry name" value="GLYCOSYL_HYDROL_F3"/>
    <property type="match status" value="1"/>
</dbReference>
<dbReference type="InterPro" id="IPR026891">
    <property type="entry name" value="Fn3-like"/>
</dbReference>
<evidence type="ECO:0000256" key="2">
    <source>
        <dbReference type="ARBA" id="ARBA00022801"/>
    </source>
</evidence>
<evidence type="ECO:0000256" key="1">
    <source>
        <dbReference type="ARBA" id="ARBA00005336"/>
    </source>
</evidence>
<dbReference type="RefSeq" id="WP_094725474.1">
    <property type="nucleotide sequence ID" value="NZ_CP062948.1"/>
</dbReference>
<dbReference type="Pfam" id="PF14310">
    <property type="entry name" value="Fn3-like"/>
    <property type="match status" value="1"/>
</dbReference>
<keyword evidence="4" id="KW-0326">Glycosidase</keyword>
<protein>
    <submittedName>
        <fullName evidence="7">Glycosyl hydrolase</fullName>
    </submittedName>
</protein>
<dbReference type="InterPro" id="IPR019800">
    <property type="entry name" value="Glyco_hydro_3_AS"/>
</dbReference>
<feature type="transmembrane region" description="Helical" evidence="5">
    <location>
        <begin position="16"/>
        <end position="37"/>
    </location>
</feature>
<dbReference type="Gene3D" id="2.60.40.10">
    <property type="entry name" value="Immunoglobulins"/>
    <property type="match status" value="1"/>
</dbReference>
<evidence type="ECO:0000256" key="5">
    <source>
        <dbReference type="SAM" id="Phobius"/>
    </source>
</evidence>
<gene>
    <name evidence="7" type="ORF">BLEM_2214</name>
</gene>
<feature type="domain" description="Fibronectin type III-like" evidence="6">
    <location>
        <begin position="447"/>
        <end position="521"/>
    </location>
</feature>
<keyword evidence="5" id="KW-0812">Transmembrane</keyword>
<dbReference type="Gene3D" id="3.20.20.300">
    <property type="entry name" value="Glycoside hydrolase, family 3, N-terminal domain"/>
    <property type="match status" value="1"/>
</dbReference>
<organism evidence="7 8">
    <name type="scientific">Bifidobacterium lemurum</name>
    <dbReference type="NCBI Taxonomy" id="1603886"/>
    <lineage>
        <taxon>Bacteria</taxon>
        <taxon>Bacillati</taxon>
        <taxon>Actinomycetota</taxon>
        <taxon>Actinomycetes</taxon>
        <taxon>Bifidobacteriales</taxon>
        <taxon>Bifidobacteriaceae</taxon>
        <taxon>Bifidobacterium</taxon>
    </lineage>
</organism>
<name>A0A261FKQ4_9BIFI</name>